<gene>
    <name evidence="2" type="primary">Acey_s0684.g1508</name>
    <name evidence="2" type="ORF">Y032_0684g1508</name>
</gene>
<evidence type="ECO:0000313" key="2">
    <source>
        <dbReference type="EMBL" id="EYC38963.1"/>
    </source>
</evidence>
<dbReference type="EMBL" id="JARK01000284">
    <property type="protein sequence ID" value="EYC38963.1"/>
    <property type="molecule type" value="Genomic_DNA"/>
</dbReference>
<comment type="caution">
    <text evidence="2">The sequence shown here is derived from an EMBL/GenBank/DDBJ whole genome shotgun (WGS) entry which is preliminary data.</text>
</comment>
<name>A0A016WIW8_9BILA</name>
<accession>A0A016WIW8</accession>
<evidence type="ECO:0000256" key="1">
    <source>
        <dbReference type="SAM" id="MobiDB-lite"/>
    </source>
</evidence>
<keyword evidence="3" id="KW-1185">Reference proteome</keyword>
<organism evidence="2 3">
    <name type="scientific">Ancylostoma ceylanicum</name>
    <dbReference type="NCBI Taxonomy" id="53326"/>
    <lineage>
        <taxon>Eukaryota</taxon>
        <taxon>Metazoa</taxon>
        <taxon>Ecdysozoa</taxon>
        <taxon>Nematoda</taxon>
        <taxon>Chromadorea</taxon>
        <taxon>Rhabditida</taxon>
        <taxon>Rhabditina</taxon>
        <taxon>Rhabditomorpha</taxon>
        <taxon>Strongyloidea</taxon>
        <taxon>Ancylostomatidae</taxon>
        <taxon>Ancylostomatinae</taxon>
        <taxon>Ancylostoma</taxon>
    </lineage>
</organism>
<reference evidence="3" key="1">
    <citation type="journal article" date="2015" name="Nat. Genet.">
        <title>The genome and transcriptome of the zoonotic hookworm Ancylostoma ceylanicum identify infection-specific gene families.</title>
        <authorList>
            <person name="Schwarz E.M."/>
            <person name="Hu Y."/>
            <person name="Antoshechkin I."/>
            <person name="Miller M.M."/>
            <person name="Sternberg P.W."/>
            <person name="Aroian R.V."/>
        </authorList>
    </citation>
    <scope>NUCLEOTIDE SEQUENCE</scope>
    <source>
        <strain evidence="3">HY135</strain>
    </source>
</reference>
<protein>
    <submittedName>
        <fullName evidence="2">Uncharacterized protein</fullName>
    </submittedName>
</protein>
<dbReference type="Proteomes" id="UP000024635">
    <property type="component" value="Unassembled WGS sequence"/>
</dbReference>
<dbReference type="AlphaFoldDB" id="A0A016WIW8"/>
<sequence>MTVQNMVTIPQSKDHLQRVFLEVSWTAEEGSPQLFRLALPKCFENTTFENRSSFSKASQGDTRSGPVTSSIRDSAYDKEFELVGLYKHVSFR</sequence>
<feature type="region of interest" description="Disordered" evidence="1">
    <location>
        <begin position="51"/>
        <end position="70"/>
    </location>
</feature>
<evidence type="ECO:0000313" key="3">
    <source>
        <dbReference type="Proteomes" id="UP000024635"/>
    </source>
</evidence>
<proteinExistence type="predicted"/>